<feature type="compositionally biased region" description="Polar residues" evidence="1">
    <location>
        <begin position="12"/>
        <end position="40"/>
    </location>
</feature>
<feature type="region of interest" description="Disordered" evidence="1">
    <location>
        <begin position="1"/>
        <end position="40"/>
    </location>
</feature>
<evidence type="ECO:0000256" key="1">
    <source>
        <dbReference type="SAM" id="MobiDB-lite"/>
    </source>
</evidence>
<reference evidence="2" key="1">
    <citation type="journal article" date="2021" name="Proc. Natl. Acad. Sci. U.S.A.">
        <title>A Catalog of Tens of Thousands of Viruses from Human Metagenomes Reveals Hidden Associations with Chronic Diseases.</title>
        <authorList>
            <person name="Tisza M.J."/>
            <person name="Buck C.B."/>
        </authorList>
    </citation>
    <scope>NUCLEOTIDE SEQUENCE</scope>
    <source>
        <strain evidence="2">Cte0t5</strain>
    </source>
</reference>
<sequence length="126" mass="13649">MTAYGVAMIDSRTAQQPTDHLTAQEPTVTQPTDFTPTPTADQLTDQLRVVAAAASASLGLARVDEWRTGQIGLIKEHSPLQARMRVEEGQIVARMTGRERPGREVAGEMADVMAALVQHFEAPLPD</sequence>
<proteinExistence type="predicted"/>
<name>A0A8S5LH71_9CAUD</name>
<dbReference type="EMBL" id="BK014717">
    <property type="protein sequence ID" value="DAD69239.1"/>
    <property type="molecule type" value="Genomic_DNA"/>
</dbReference>
<accession>A0A8S5LH71</accession>
<organism evidence="2">
    <name type="scientific">Myoviridae sp. cte0t5</name>
    <dbReference type="NCBI Taxonomy" id="2823549"/>
    <lineage>
        <taxon>Viruses</taxon>
        <taxon>Duplodnaviria</taxon>
        <taxon>Heunggongvirae</taxon>
        <taxon>Uroviricota</taxon>
        <taxon>Caudoviricetes</taxon>
    </lineage>
</organism>
<evidence type="ECO:0000313" key="2">
    <source>
        <dbReference type="EMBL" id="DAD69239.1"/>
    </source>
</evidence>
<protein>
    <submittedName>
        <fullName evidence="2">Uncharacterized protein</fullName>
    </submittedName>
</protein>